<evidence type="ECO:0000259" key="3">
    <source>
        <dbReference type="Pfam" id="PF13967"/>
    </source>
</evidence>
<accession>A0A9P6N1G9</accession>
<feature type="compositionally biased region" description="Polar residues" evidence="1">
    <location>
        <begin position="511"/>
        <end position="522"/>
    </location>
</feature>
<evidence type="ECO:0000313" key="5">
    <source>
        <dbReference type="EMBL" id="KAG0021686.1"/>
    </source>
</evidence>
<evidence type="ECO:0000313" key="6">
    <source>
        <dbReference type="Proteomes" id="UP000703661"/>
    </source>
</evidence>
<dbReference type="AlphaFoldDB" id="A0A9P6N1G9"/>
<feature type="compositionally biased region" description="Low complexity" evidence="1">
    <location>
        <begin position="91"/>
        <end position="102"/>
    </location>
</feature>
<protein>
    <submittedName>
        <fullName evidence="5">Uncharacterized protein</fullName>
    </submittedName>
</protein>
<feature type="region of interest" description="Disordered" evidence="1">
    <location>
        <begin position="492"/>
        <end position="525"/>
    </location>
</feature>
<evidence type="ECO:0000259" key="4">
    <source>
        <dbReference type="Pfam" id="PF14703"/>
    </source>
</evidence>
<dbReference type="GO" id="GO:0005886">
    <property type="term" value="C:plasma membrane"/>
    <property type="evidence" value="ECO:0007669"/>
    <property type="project" value="TreeGrafter"/>
</dbReference>
<feature type="transmembrane region" description="Helical" evidence="2">
    <location>
        <begin position="137"/>
        <end position="164"/>
    </location>
</feature>
<dbReference type="PANTHER" id="PTHR13018">
    <property type="entry name" value="PROBABLE MEMBRANE PROTEIN DUF221-RELATED"/>
    <property type="match status" value="1"/>
</dbReference>
<reference evidence="5" key="1">
    <citation type="journal article" date="2020" name="Fungal Divers.">
        <title>Resolving the Mortierellaceae phylogeny through synthesis of multi-gene phylogenetics and phylogenomics.</title>
        <authorList>
            <person name="Vandepol N."/>
            <person name="Liber J."/>
            <person name="Desiro A."/>
            <person name="Na H."/>
            <person name="Kennedy M."/>
            <person name="Barry K."/>
            <person name="Grigoriev I.V."/>
            <person name="Miller A.N."/>
            <person name="O'Donnell K."/>
            <person name="Stajich J.E."/>
            <person name="Bonito G."/>
        </authorList>
    </citation>
    <scope>NUCLEOTIDE SEQUENCE</scope>
    <source>
        <strain evidence="5">NRRL 2769</strain>
    </source>
</reference>
<feature type="transmembrane region" description="Helical" evidence="2">
    <location>
        <begin position="201"/>
        <end position="221"/>
    </location>
</feature>
<feature type="compositionally biased region" description="Basic and acidic residues" evidence="1">
    <location>
        <begin position="1"/>
        <end position="11"/>
    </location>
</feature>
<feature type="compositionally biased region" description="Polar residues" evidence="1">
    <location>
        <begin position="103"/>
        <end position="117"/>
    </location>
</feature>
<organism evidence="5 6">
    <name type="scientific">Entomortierella chlamydospora</name>
    <dbReference type="NCBI Taxonomy" id="101097"/>
    <lineage>
        <taxon>Eukaryota</taxon>
        <taxon>Fungi</taxon>
        <taxon>Fungi incertae sedis</taxon>
        <taxon>Mucoromycota</taxon>
        <taxon>Mortierellomycotina</taxon>
        <taxon>Mortierellomycetes</taxon>
        <taxon>Mortierellales</taxon>
        <taxon>Mortierellaceae</taxon>
        <taxon>Entomortierella</taxon>
    </lineage>
</organism>
<dbReference type="InterPro" id="IPR045122">
    <property type="entry name" value="Csc1-like"/>
</dbReference>
<comment type="caution">
    <text evidence="5">The sequence shown here is derived from an EMBL/GenBank/DDBJ whole genome shotgun (WGS) entry which is preliminary data.</text>
</comment>
<evidence type="ECO:0000256" key="1">
    <source>
        <dbReference type="SAM" id="MobiDB-lite"/>
    </source>
</evidence>
<proteinExistence type="predicted"/>
<keyword evidence="2" id="KW-0472">Membrane</keyword>
<dbReference type="InterPro" id="IPR032880">
    <property type="entry name" value="CSC1/OSCA1-like_N"/>
</dbReference>
<keyword evidence="6" id="KW-1185">Reference proteome</keyword>
<dbReference type="Pfam" id="PF13967">
    <property type="entry name" value="RSN1_TM"/>
    <property type="match status" value="1"/>
</dbReference>
<dbReference type="InterPro" id="IPR027815">
    <property type="entry name" value="CSC1/OSCA1-like_cyt"/>
</dbReference>
<dbReference type="GO" id="GO:0005227">
    <property type="term" value="F:calcium-activated cation channel activity"/>
    <property type="evidence" value="ECO:0007669"/>
    <property type="project" value="InterPro"/>
</dbReference>
<feature type="domain" description="CSC1/OSCA1-like cytosolic" evidence="4">
    <location>
        <begin position="244"/>
        <end position="466"/>
    </location>
</feature>
<feature type="compositionally biased region" description="Polar residues" evidence="1">
    <location>
        <begin position="17"/>
        <end position="46"/>
    </location>
</feature>
<feature type="transmembrane region" description="Helical" evidence="2">
    <location>
        <begin position="600"/>
        <end position="620"/>
    </location>
</feature>
<feature type="region of interest" description="Disordered" evidence="1">
    <location>
        <begin position="1"/>
        <end position="118"/>
    </location>
</feature>
<evidence type="ECO:0000256" key="2">
    <source>
        <dbReference type="SAM" id="Phobius"/>
    </source>
</evidence>
<sequence>MKDDEAFRQQEEALASASISHSNSDGELISNLQPQASTRHTHNTASGFEGRIDSMGHPADIDYTQNKVNSNSVEESEDTKTGKTYPQNKDTSTASPTCSTSSYPNNQDRLQDSQPSGDISKPVRDILISKIGLDHYLLIRFLGMLTSLSVISAVLAIAVLVPVYNIGQSGEDMDTIGTNSLSRTPGVEALHIGNATNNERLFATVMVTAVVSALITLWTWTELMMFLKLRKDFLFRSSSRYSSKVVLLQHIPKDLQSVLALKQALSTAPGGGVEHVYLVRDVSTLEKAVKRRQVVLDMLEEVESRYMAAIARASALVSVTSLSMRSRSELGKGLDRLKACFGYGGVDIGLVGNQSEGDYVGPLKMYQLEGVPKISLTDLSTPGVASSCTLSGIKADSGVGTQTQHHSNLGGSSSSMLTALRWFQKPKRPTHYNGIPFLSKRQDSIRYYRGELCRLNKVISQEYEEQALAMAADQEYQGPGQRQAIARRHGITNTKGVPAQETGKNSAVLHSDTNSDSTPSGTTEKREIDLITSKSNGVKVLSSAFVLMKTRAGAKAVASGTIASDKLPSSARTMGIPPHDIEWRALGQSESGWSSFISQVMITVVGILLLVVSGLVVFAISSMSVHNGWERNYPSAGVESQKYKQSY</sequence>
<dbReference type="EMBL" id="JAAAID010000145">
    <property type="protein sequence ID" value="KAG0021686.1"/>
    <property type="molecule type" value="Genomic_DNA"/>
</dbReference>
<dbReference type="PANTHER" id="PTHR13018:SF5">
    <property type="entry name" value="RE44586P"/>
    <property type="match status" value="1"/>
</dbReference>
<dbReference type="Proteomes" id="UP000703661">
    <property type="component" value="Unassembled WGS sequence"/>
</dbReference>
<feature type="domain" description="CSC1/OSCA1-like N-terminal transmembrane" evidence="3">
    <location>
        <begin position="126"/>
        <end position="221"/>
    </location>
</feature>
<keyword evidence="2" id="KW-1133">Transmembrane helix</keyword>
<name>A0A9P6N1G9_9FUNG</name>
<dbReference type="Pfam" id="PF14703">
    <property type="entry name" value="PHM7_cyt"/>
    <property type="match status" value="1"/>
</dbReference>
<gene>
    <name evidence="5" type="ORF">BGZ80_001897</name>
</gene>
<keyword evidence="2" id="KW-0812">Transmembrane</keyword>
<feature type="compositionally biased region" description="Polar residues" evidence="1">
    <location>
        <begin position="63"/>
        <end position="73"/>
    </location>
</feature>